<keyword evidence="1" id="KW-0732">Signal</keyword>
<protein>
    <submittedName>
        <fullName evidence="3">Outer membrane protein assembly factor BamB</fullName>
    </submittedName>
</protein>
<name>A0A7W7MPC4_9ACTN</name>
<dbReference type="RefSeq" id="WP_184992029.1">
    <property type="nucleotide sequence ID" value="NZ_BOMK01000001.1"/>
</dbReference>
<feature type="signal peptide" evidence="1">
    <location>
        <begin position="1"/>
        <end position="20"/>
    </location>
</feature>
<keyword evidence="4" id="KW-1185">Reference proteome</keyword>
<dbReference type="AlphaFoldDB" id="A0A7W7MPC4"/>
<dbReference type="InterPro" id="IPR018391">
    <property type="entry name" value="PQQ_b-propeller_rpt"/>
</dbReference>
<dbReference type="InterPro" id="IPR011047">
    <property type="entry name" value="Quinoprotein_ADH-like_sf"/>
</dbReference>
<comment type="caution">
    <text evidence="3">The sequence shown here is derived from an EMBL/GenBank/DDBJ whole genome shotgun (WGS) entry which is preliminary data.</text>
</comment>
<feature type="chain" id="PRO_5038438734" evidence="1">
    <location>
        <begin position="21"/>
        <end position="448"/>
    </location>
</feature>
<dbReference type="InterPro" id="IPR002372">
    <property type="entry name" value="PQQ_rpt_dom"/>
</dbReference>
<proteinExistence type="predicted"/>
<gene>
    <name evidence="3" type="ORF">BJ971_002113</name>
</gene>
<dbReference type="PANTHER" id="PTHR34512:SF30">
    <property type="entry name" value="OUTER MEMBRANE PROTEIN ASSEMBLY FACTOR BAMB"/>
    <property type="match status" value="1"/>
</dbReference>
<dbReference type="Proteomes" id="UP000578112">
    <property type="component" value="Unassembled WGS sequence"/>
</dbReference>
<accession>A0A7W7MPC4</accession>
<dbReference type="InterPro" id="IPR015943">
    <property type="entry name" value="WD40/YVTN_repeat-like_dom_sf"/>
</dbReference>
<evidence type="ECO:0000256" key="1">
    <source>
        <dbReference type="SAM" id="SignalP"/>
    </source>
</evidence>
<dbReference type="SUPFAM" id="SSF50998">
    <property type="entry name" value="Quinoprotein alcohol dehydrogenase-like"/>
    <property type="match status" value="1"/>
</dbReference>
<dbReference type="EMBL" id="JACHNH010000001">
    <property type="protein sequence ID" value="MBB4761557.1"/>
    <property type="molecule type" value="Genomic_DNA"/>
</dbReference>
<dbReference type="SMART" id="SM00564">
    <property type="entry name" value="PQQ"/>
    <property type="match status" value="3"/>
</dbReference>
<evidence type="ECO:0000313" key="4">
    <source>
        <dbReference type="Proteomes" id="UP000578112"/>
    </source>
</evidence>
<evidence type="ECO:0000259" key="2">
    <source>
        <dbReference type="Pfam" id="PF13360"/>
    </source>
</evidence>
<dbReference type="Gene3D" id="2.130.10.10">
    <property type="entry name" value="YVTN repeat-like/Quinoprotein amine dehydrogenase"/>
    <property type="match status" value="1"/>
</dbReference>
<dbReference type="PANTHER" id="PTHR34512">
    <property type="entry name" value="CELL SURFACE PROTEIN"/>
    <property type="match status" value="1"/>
</dbReference>
<sequence length="448" mass="47756">MTRRRATVVATAAAVLAVTAATGAAGWRQYQGRGPDVRAAAAEAAAGVRGMTPVGDPIPAEKGRRWSQAVTADGRVYAAADDDIAGSWVVAVDARTGRKLWTSAKYGAFWDYGGPIAFPGGLLLKVEGLVHVLDPATGKLRWTLDWEPNDELVVDGETLVRVFRTGAAEGYDLASGRRLWSAGAGADRPVHSLGMQTGDYDEVRVSFGMARITIADDDMVQVTKGGRVRVREMRTGKVLRTVEAGLPGATSVSAYRGRVFTAFQDNDGNPWQLRVTDLNGGGKARVLYSRPIELESRKFGPCGADRICLGVYDDFKSETAAVLIDIAKGTTVTTAMARFQVPAAADGRTSGVLISDVATSELFDTSGRLLLAERAAAWWIDDRDVLWQVYGDEQVTLSAVSTGTGRKTELATIAGRLGSCALDSALLACAVSPAADQPSELRVWRFAR</sequence>
<dbReference type="Pfam" id="PF13360">
    <property type="entry name" value="PQQ_2"/>
    <property type="match status" value="1"/>
</dbReference>
<reference evidence="3 4" key="1">
    <citation type="submission" date="2020-08" db="EMBL/GenBank/DDBJ databases">
        <title>Sequencing the genomes of 1000 actinobacteria strains.</title>
        <authorList>
            <person name="Klenk H.-P."/>
        </authorList>
    </citation>
    <scope>NUCLEOTIDE SEQUENCE [LARGE SCALE GENOMIC DNA]</scope>
    <source>
        <strain evidence="3 4">DSM 43149</strain>
    </source>
</reference>
<feature type="domain" description="Pyrrolo-quinoline quinone repeat" evidence="2">
    <location>
        <begin position="87"/>
        <end position="243"/>
    </location>
</feature>
<organism evidence="3 4">
    <name type="scientific">Actinoplanes digitatis</name>
    <dbReference type="NCBI Taxonomy" id="1868"/>
    <lineage>
        <taxon>Bacteria</taxon>
        <taxon>Bacillati</taxon>
        <taxon>Actinomycetota</taxon>
        <taxon>Actinomycetes</taxon>
        <taxon>Micromonosporales</taxon>
        <taxon>Micromonosporaceae</taxon>
        <taxon>Actinoplanes</taxon>
    </lineage>
</organism>
<evidence type="ECO:0000313" key="3">
    <source>
        <dbReference type="EMBL" id="MBB4761557.1"/>
    </source>
</evidence>